<organism evidence="1 2">
    <name type="scientific">Sneathiella chinensis</name>
    <dbReference type="NCBI Taxonomy" id="349750"/>
    <lineage>
        <taxon>Bacteria</taxon>
        <taxon>Pseudomonadati</taxon>
        <taxon>Pseudomonadota</taxon>
        <taxon>Alphaproteobacteria</taxon>
        <taxon>Sneathiellales</taxon>
        <taxon>Sneathiellaceae</taxon>
        <taxon>Sneathiella</taxon>
    </lineage>
</organism>
<evidence type="ECO:0000313" key="2">
    <source>
        <dbReference type="Proteomes" id="UP001161409"/>
    </source>
</evidence>
<comment type="caution">
    <text evidence="1">The sequence shown here is derived from an EMBL/GenBank/DDBJ whole genome shotgun (WGS) entry which is preliminary data.</text>
</comment>
<protein>
    <submittedName>
        <fullName evidence="1">Uncharacterized protein</fullName>
    </submittedName>
</protein>
<reference evidence="1" key="1">
    <citation type="journal article" date="2014" name="Int. J. Syst. Evol. Microbiol.">
        <title>Complete genome of a new Firmicutes species belonging to the dominant human colonic microbiota ('Ruminococcus bicirculans') reveals two chromosomes and a selective capacity to utilize plant glucans.</title>
        <authorList>
            <consortium name="NISC Comparative Sequencing Program"/>
            <person name="Wegmann U."/>
            <person name="Louis P."/>
            <person name="Goesmann A."/>
            <person name="Henrissat B."/>
            <person name="Duncan S.H."/>
            <person name="Flint H.J."/>
        </authorList>
    </citation>
    <scope>NUCLEOTIDE SEQUENCE</scope>
    <source>
        <strain evidence="1">NBRC 103408</strain>
    </source>
</reference>
<dbReference type="EMBL" id="BSNF01000001">
    <property type="protein sequence ID" value="GLQ05756.1"/>
    <property type="molecule type" value="Genomic_DNA"/>
</dbReference>
<name>A0ABQ5U5J9_9PROT</name>
<gene>
    <name evidence="1" type="ORF">GCM10007924_09770</name>
</gene>
<dbReference type="Proteomes" id="UP001161409">
    <property type="component" value="Unassembled WGS sequence"/>
</dbReference>
<keyword evidence="2" id="KW-1185">Reference proteome</keyword>
<sequence length="77" mass="8742">MLATPLLAEEPSGGIVQFLAQRPILAISFSIPAQISRHLPRCQRTLETTSNKKTDRNNPKFRRTIQKLAEMHHNGKH</sequence>
<accession>A0ABQ5U5J9</accession>
<evidence type="ECO:0000313" key="1">
    <source>
        <dbReference type="EMBL" id="GLQ05756.1"/>
    </source>
</evidence>
<proteinExistence type="predicted"/>
<reference evidence="1" key="2">
    <citation type="submission" date="2023-01" db="EMBL/GenBank/DDBJ databases">
        <title>Draft genome sequence of Sneathiella chinensis strain NBRC 103408.</title>
        <authorList>
            <person name="Sun Q."/>
            <person name="Mori K."/>
        </authorList>
    </citation>
    <scope>NUCLEOTIDE SEQUENCE</scope>
    <source>
        <strain evidence="1">NBRC 103408</strain>
    </source>
</reference>